<dbReference type="Proteomes" id="UP001193748">
    <property type="component" value="Unassembled WGS sequence"/>
</dbReference>
<proteinExistence type="predicted"/>
<sequence>MKSLITYKTMGKVIHMAKSKNKTKYYAIKEGKGVKDKIVNTWTECQKLVLGYPAVYKSFRTKDEAMEYLGTVNVIKVKEQTIKGMESKKKLKATTKVLTVRLEKDLLERFDSKCENIGLTKEIILKGMIEEWLD</sequence>
<feature type="domain" description="Ribonuclease H1 N-terminal" evidence="1">
    <location>
        <begin position="24"/>
        <end position="68"/>
    </location>
</feature>
<evidence type="ECO:0000313" key="3">
    <source>
        <dbReference type="Proteomes" id="UP001193748"/>
    </source>
</evidence>
<dbReference type="InterPro" id="IPR037056">
    <property type="entry name" value="RNase_H1_N_sf"/>
</dbReference>
<dbReference type="AlphaFoldDB" id="A0AAX0BBA8"/>
<dbReference type="Gene3D" id="3.40.970.10">
    <property type="entry name" value="Ribonuclease H1, N-terminal domain"/>
    <property type="match status" value="1"/>
</dbReference>
<dbReference type="InterPro" id="IPR011320">
    <property type="entry name" value="RNase_H1_N"/>
</dbReference>
<dbReference type="RefSeq" id="WP_241396652.1">
    <property type="nucleotide sequence ID" value="NZ_JABSWK010000003.1"/>
</dbReference>
<evidence type="ECO:0000259" key="1">
    <source>
        <dbReference type="Pfam" id="PF01693"/>
    </source>
</evidence>
<evidence type="ECO:0000313" key="2">
    <source>
        <dbReference type="EMBL" id="NRT92392.1"/>
    </source>
</evidence>
<reference evidence="2" key="2">
    <citation type="journal article" date="2022" name="Nat. Biotechnol.">
        <title>Carbon-negative production of acetone and isopropanol by gas fermentation at industrial pilot scale.</title>
        <authorList>
            <person name="Liew F.E."/>
            <person name="Nogle R."/>
            <person name="Abdalla T."/>
            <person name="Rasor B.J."/>
            <person name="Canter C."/>
            <person name="Jensen R.O."/>
            <person name="Wang L."/>
            <person name="Strutz J."/>
            <person name="Chirania P."/>
            <person name="De Tissera S."/>
            <person name="Mueller A.P."/>
            <person name="Ruan Z."/>
            <person name="Gao A."/>
            <person name="Tran L."/>
            <person name="Engle N.L."/>
            <person name="Bromley J.C."/>
            <person name="Daniell J."/>
            <person name="Conrado R."/>
            <person name="Tschaplinski T.J."/>
            <person name="Giannone R.J."/>
            <person name="Hettich R.L."/>
            <person name="Karim A.S."/>
            <person name="Simpson S.D."/>
            <person name="Brown S.D."/>
            <person name="Leang C."/>
            <person name="Jewett M.C."/>
            <person name="Kopke M."/>
        </authorList>
    </citation>
    <scope>NUCLEOTIDE SEQUENCE</scope>
    <source>
        <strain evidence="2">DJ080</strain>
    </source>
</reference>
<accession>A0AAX0BBA8</accession>
<reference evidence="2" key="1">
    <citation type="submission" date="2020-05" db="EMBL/GenBank/DDBJ databases">
        <authorList>
            <person name="Brown S."/>
            <person name="Huntemann M."/>
            <person name="Clum A."/>
            <person name="Spunde A."/>
            <person name="Palaniappan K."/>
            <person name="Ritter S."/>
            <person name="Mikhailova N."/>
            <person name="Chen I.-M."/>
            <person name="Stamatis D."/>
            <person name="Reddy T."/>
            <person name="O'Malley R."/>
            <person name="Daum C."/>
            <person name="Shapiro N."/>
            <person name="Ivanova N."/>
            <person name="Kyrpides N."/>
            <person name="Woyke T."/>
        </authorList>
    </citation>
    <scope>NUCLEOTIDE SEQUENCE</scope>
    <source>
        <strain evidence="2">DJ080</strain>
    </source>
</reference>
<organism evidence="2 3">
    <name type="scientific">Clostridium beijerinckii</name>
    <name type="common">Clostridium MP</name>
    <dbReference type="NCBI Taxonomy" id="1520"/>
    <lineage>
        <taxon>Bacteria</taxon>
        <taxon>Bacillati</taxon>
        <taxon>Bacillota</taxon>
        <taxon>Clostridia</taxon>
        <taxon>Eubacteriales</taxon>
        <taxon>Clostridiaceae</taxon>
        <taxon>Clostridium</taxon>
    </lineage>
</organism>
<dbReference type="InterPro" id="IPR009027">
    <property type="entry name" value="Ribosomal_bL9/RNase_H1_N"/>
</dbReference>
<gene>
    <name evidence="2" type="ORF">B0H41_006223</name>
</gene>
<dbReference type="Pfam" id="PF01693">
    <property type="entry name" value="Cauli_VI"/>
    <property type="match status" value="1"/>
</dbReference>
<protein>
    <submittedName>
        <fullName evidence="2">Viroplasmin and RNaseH domain-containing protein</fullName>
    </submittedName>
</protein>
<dbReference type="EMBL" id="JABSWW010000003">
    <property type="protein sequence ID" value="NRT92392.1"/>
    <property type="molecule type" value="Genomic_DNA"/>
</dbReference>
<comment type="caution">
    <text evidence="2">The sequence shown here is derived from an EMBL/GenBank/DDBJ whole genome shotgun (WGS) entry which is preliminary data.</text>
</comment>
<dbReference type="SUPFAM" id="SSF55658">
    <property type="entry name" value="L9 N-domain-like"/>
    <property type="match status" value="1"/>
</dbReference>
<name>A0AAX0BBA8_CLOBE</name>